<evidence type="ECO:0000313" key="17">
    <source>
        <dbReference type="EMBL" id="OIO32766.1"/>
    </source>
</evidence>
<feature type="transmembrane region" description="Helical" evidence="16">
    <location>
        <begin position="116"/>
        <end position="132"/>
    </location>
</feature>
<feature type="transmembrane region" description="Helical" evidence="16">
    <location>
        <begin position="9"/>
        <end position="32"/>
    </location>
</feature>
<comment type="catalytic activity">
    <reaction evidence="15">
        <text>[GlcNAc-(1-&gt;4)-Mur2Ac(oyl-L-Ala-gamma-D-Glu-L-Lys-D-Ala-D-Ala)](n)-di-trans,octa-cis-undecaprenyl diphosphate + beta-D-GlcNAc-(1-&gt;4)-Mur2Ac(oyl-L-Ala-gamma-D-Glu-L-Lys-D-Ala-D-Ala)-di-trans,octa-cis-undecaprenyl diphosphate = [GlcNAc-(1-&gt;4)-Mur2Ac(oyl-L-Ala-gamma-D-Glu-L-Lys-D-Ala-D-Ala)](n+1)-di-trans,octa-cis-undecaprenyl diphosphate + di-trans,octa-cis-undecaprenyl diphosphate + H(+)</text>
        <dbReference type="Rhea" id="RHEA:23708"/>
        <dbReference type="Rhea" id="RHEA-COMP:9602"/>
        <dbReference type="Rhea" id="RHEA-COMP:9603"/>
        <dbReference type="ChEBI" id="CHEBI:15378"/>
        <dbReference type="ChEBI" id="CHEBI:58405"/>
        <dbReference type="ChEBI" id="CHEBI:60033"/>
        <dbReference type="ChEBI" id="CHEBI:78435"/>
        <dbReference type="EC" id="2.4.99.28"/>
    </reaction>
</comment>
<dbReference type="GO" id="GO:0005886">
    <property type="term" value="C:plasma membrane"/>
    <property type="evidence" value="ECO:0007669"/>
    <property type="project" value="TreeGrafter"/>
</dbReference>
<dbReference type="Pfam" id="PF01098">
    <property type="entry name" value="FTSW_RODA_SPOVE"/>
    <property type="match status" value="1"/>
</dbReference>
<evidence type="ECO:0000256" key="16">
    <source>
        <dbReference type="SAM" id="Phobius"/>
    </source>
</evidence>
<dbReference type="EMBL" id="MNVO01000027">
    <property type="protein sequence ID" value="OIO32766.1"/>
    <property type="molecule type" value="Genomic_DNA"/>
</dbReference>
<keyword evidence="2" id="KW-0328">Glycosyltransferase</keyword>
<dbReference type="GO" id="GO:0032153">
    <property type="term" value="C:cell division site"/>
    <property type="evidence" value="ECO:0007669"/>
    <property type="project" value="TreeGrafter"/>
</dbReference>
<evidence type="ECO:0000313" key="18">
    <source>
        <dbReference type="Proteomes" id="UP000183206"/>
    </source>
</evidence>
<evidence type="ECO:0000256" key="11">
    <source>
        <dbReference type="ARBA" id="ARBA00038053"/>
    </source>
</evidence>
<evidence type="ECO:0000256" key="8">
    <source>
        <dbReference type="ARBA" id="ARBA00023136"/>
    </source>
</evidence>
<dbReference type="GO" id="GO:0008360">
    <property type="term" value="P:regulation of cell shape"/>
    <property type="evidence" value="ECO:0007669"/>
    <property type="project" value="UniProtKB-KW"/>
</dbReference>
<keyword evidence="4 16" id="KW-0812">Transmembrane</keyword>
<feature type="transmembrane region" description="Helical" evidence="16">
    <location>
        <begin position="75"/>
        <end position="96"/>
    </location>
</feature>
<feature type="transmembrane region" description="Helical" evidence="16">
    <location>
        <begin position="300"/>
        <end position="323"/>
    </location>
</feature>
<sequence>MVRRKSDRIFFFTTIFLVVFGLFIFSSASLGLLSRSGATFSSVAFSQIFLGVFLGSIALLIALNVPYRFWRQYSFYIFLLSVLASVAVFIPGLGLPHGGAVRWLEIGSISFQPAEFLKFGSIAYLSALFSSLRKEMHSIKGILPLLIVVGIVAAVLITQPDTGTFIVILTVSFLMFFVGGGRWRYIFYLIMLAAVLFGVLVYSKPYLQVRIMTFLDPVRDPSGASWQLQQSLNAIGSGKIFGRGFGQSIQKFRYLPEPIGDSIFAVAAEEFGFVGSVLILLMFALFCVRGLQISARAPDYFSGLLVLGLVILITFQSLINIASMLGVFPLTGLPLLFISHGGTALFFALFEVGIILNISKFMKK</sequence>
<dbReference type="PANTHER" id="PTHR30474">
    <property type="entry name" value="CELL CYCLE PROTEIN"/>
    <property type="match status" value="1"/>
</dbReference>
<keyword evidence="7 16" id="KW-1133">Transmembrane helix</keyword>
<evidence type="ECO:0000256" key="2">
    <source>
        <dbReference type="ARBA" id="ARBA00022676"/>
    </source>
</evidence>
<evidence type="ECO:0000256" key="5">
    <source>
        <dbReference type="ARBA" id="ARBA00022960"/>
    </source>
</evidence>
<comment type="caution">
    <text evidence="17">The sequence shown here is derived from an EMBL/GenBank/DDBJ whole genome shotgun (WGS) entry which is preliminary data.</text>
</comment>
<comment type="similarity">
    <text evidence="11">Belongs to the SEDS family. FtsW subfamily.</text>
</comment>
<feature type="transmembrane region" description="Helical" evidence="16">
    <location>
        <begin position="263"/>
        <end position="288"/>
    </location>
</feature>
<evidence type="ECO:0000256" key="6">
    <source>
        <dbReference type="ARBA" id="ARBA00022984"/>
    </source>
</evidence>
<evidence type="ECO:0000256" key="9">
    <source>
        <dbReference type="ARBA" id="ARBA00032370"/>
    </source>
</evidence>
<feature type="transmembrane region" description="Helical" evidence="16">
    <location>
        <begin position="335"/>
        <end position="358"/>
    </location>
</feature>
<dbReference type="GO" id="GO:0008955">
    <property type="term" value="F:peptidoglycan glycosyltransferase activity"/>
    <property type="evidence" value="ECO:0007669"/>
    <property type="project" value="UniProtKB-EC"/>
</dbReference>
<accession>A0A1J4VDZ9</accession>
<name>A0A1J4VDZ9_9BACT</name>
<dbReference type="GO" id="GO:0015648">
    <property type="term" value="F:lipid-linked peptidoglycan transporter activity"/>
    <property type="evidence" value="ECO:0007669"/>
    <property type="project" value="TreeGrafter"/>
</dbReference>
<evidence type="ECO:0000256" key="7">
    <source>
        <dbReference type="ARBA" id="ARBA00022989"/>
    </source>
</evidence>
<evidence type="ECO:0000256" key="1">
    <source>
        <dbReference type="ARBA" id="ARBA00004141"/>
    </source>
</evidence>
<dbReference type="STRING" id="1805282.AUJ44_01715"/>
<feature type="transmembrane region" description="Helical" evidence="16">
    <location>
        <begin position="186"/>
        <end position="203"/>
    </location>
</feature>
<evidence type="ECO:0000256" key="3">
    <source>
        <dbReference type="ARBA" id="ARBA00022679"/>
    </source>
</evidence>
<evidence type="ECO:0000256" key="12">
    <source>
        <dbReference type="ARBA" id="ARBA00041185"/>
    </source>
</evidence>
<gene>
    <name evidence="17" type="ORF">AUJ44_01715</name>
</gene>
<dbReference type="Proteomes" id="UP000183206">
    <property type="component" value="Unassembled WGS sequence"/>
</dbReference>
<evidence type="ECO:0000256" key="15">
    <source>
        <dbReference type="ARBA" id="ARBA00049902"/>
    </source>
</evidence>
<evidence type="ECO:0000256" key="14">
    <source>
        <dbReference type="ARBA" id="ARBA00044770"/>
    </source>
</evidence>
<dbReference type="EC" id="2.4.99.28" evidence="14"/>
<feature type="transmembrane region" description="Helical" evidence="16">
    <location>
        <begin position="44"/>
        <end position="63"/>
    </location>
</feature>
<proteinExistence type="inferred from homology"/>
<protein>
    <recommendedName>
        <fullName evidence="12">Probable peptidoglycan glycosyltransferase FtsW</fullName>
        <ecNumber evidence="14">2.4.99.28</ecNumber>
    </recommendedName>
    <alternativeName>
        <fullName evidence="13">Cell division protein FtsW</fullName>
    </alternativeName>
    <alternativeName>
        <fullName evidence="10">Cell wall polymerase</fullName>
    </alternativeName>
    <alternativeName>
        <fullName evidence="9">Peptidoglycan polymerase</fullName>
    </alternativeName>
</protein>
<dbReference type="GO" id="GO:0051301">
    <property type="term" value="P:cell division"/>
    <property type="evidence" value="ECO:0007669"/>
    <property type="project" value="InterPro"/>
</dbReference>
<keyword evidence="8 16" id="KW-0472">Membrane</keyword>
<keyword evidence="6" id="KW-0573">Peptidoglycan synthesis</keyword>
<dbReference type="GO" id="GO:0009252">
    <property type="term" value="P:peptidoglycan biosynthetic process"/>
    <property type="evidence" value="ECO:0007669"/>
    <property type="project" value="UniProtKB-KW"/>
</dbReference>
<keyword evidence="3" id="KW-0808">Transferase</keyword>
<dbReference type="InterPro" id="IPR001182">
    <property type="entry name" value="FtsW/RodA"/>
</dbReference>
<organism evidence="17 18">
    <name type="scientific">Candidatus Nomurabacteria bacterium CG1_02_47_685</name>
    <dbReference type="NCBI Taxonomy" id="1805282"/>
    <lineage>
        <taxon>Bacteria</taxon>
        <taxon>Candidatus Nomuraibacteriota</taxon>
    </lineage>
</organism>
<dbReference type="AlphaFoldDB" id="A0A1J4VDZ9"/>
<keyword evidence="5" id="KW-0133">Cell shape</keyword>
<feature type="transmembrane region" description="Helical" evidence="16">
    <location>
        <begin position="163"/>
        <end position="179"/>
    </location>
</feature>
<dbReference type="PANTHER" id="PTHR30474:SF2">
    <property type="entry name" value="PEPTIDOGLYCAN GLYCOSYLTRANSFERASE FTSW-RELATED"/>
    <property type="match status" value="1"/>
</dbReference>
<feature type="transmembrane region" description="Helical" evidence="16">
    <location>
        <begin position="139"/>
        <end position="157"/>
    </location>
</feature>
<evidence type="ECO:0000256" key="13">
    <source>
        <dbReference type="ARBA" id="ARBA00041418"/>
    </source>
</evidence>
<reference evidence="17 18" key="1">
    <citation type="journal article" date="2016" name="Environ. Microbiol.">
        <title>Genomic resolution of a cold subsurface aquifer community provides metabolic insights for novel microbes adapted to high CO concentrations.</title>
        <authorList>
            <person name="Probst A.J."/>
            <person name="Castelle C.J."/>
            <person name="Singh A."/>
            <person name="Brown C.T."/>
            <person name="Anantharaman K."/>
            <person name="Sharon I."/>
            <person name="Hug L.A."/>
            <person name="Burstein D."/>
            <person name="Emerson J.B."/>
            <person name="Thomas B.C."/>
            <person name="Banfield J.F."/>
        </authorList>
    </citation>
    <scope>NUCLEOTIDE SEQUENCE [LARGE SCALE GENOMIC DNA]</scope>
    <source>
        <strain evidence="17">CG1_02_47_685</strain>
    </source>
</reference>
<evidence type="ECO:0000256" key="4">
    <source>
        <dbReference type="ARBA" id="ARBA00022692"/>
    </source>
</evidence>
<evidence type="ECO:0000256" key="10">
    <source>
        <dbReference type="ARBA" id="ARBA00033270"/>
    </source>
</evidence>
<comment type="subcellular location">
    <subcellularLocation>
        <location evidence="1">Membrane</location>
        <topology evidence="1">Multi-pass membrane protein</topology>
    </subcellularLocation>
</comment>